<feature type="compositionally biased region" description="Polar residues" evidence="1">
    <location>
        <begin position="85"/>
        <end position="98"/>
    </location>
</feature>
<sequence>MAVIDLEQALNDPASVFGEPEEVLAQTTLSEEQKIEILRRWQYNAEEEAVALEEGMPGEETDVLRQVLVALGTLTGPIDVEHNAPSKQHGQSQSSVTAPKSDRPGAKR</sequence>
<feature type="region of interest" description="Disordered" evidence="1">
    <location>
        <begin position="77"/>
        <end position="108"/>
    </location>
</feature>
<name>A0A562N848_9HYPH</name>
<proteinExistence type="predicted"/>
<dbReference type="Proteomes" id="UP000317122">
    <property type="component" value="Unassembled WGS sequence"/>
</dbReference>
<evidence type="ECO:0000313" key="2">
    <source>
        <dbReference type="EMBL" id="TWI28270.1"/>
    </source>
</evidence>
<evidence type="ECO:0000313" key="3">
    <source>
        <dbReference type="Proteomes" id="UP000317122"/>
    </source>
</evidence>
<dbReference type="EMBL" id="VLKT01000039">
    <property type="protein sequence ID" value="TWI28270.1"/>
    <property type="molecule type" value="Genomic_DNA"/>
</dbReference>
<protein>
    <submittedName>
        <fullName evidence="2">Uncharacterized protein</fullName>
    </submittedName>
</protein>
<comment type="caution">
    <text evidence="2">The sequence shown here is derived from an EMBL/GenBank/DDBJ whole genome shotgun (WGS) entry which is preliminary data.</text>
</comment>
<gene>
    <name evidence="2" type="ORF">IQ26_05310</name>
</gene>
<evidence type="ECO:0000256" key="1">
    <source>
        <dbReference type="SAM" id="MobiDB-lite"/>
    </source>
</evidence>
<keyword evidence="3" id="KW-1185">Reference proteome</keyword>
<organism evidence="2 3">
    <name type="scientific">Mesorhizobium tianshanense</name>
    <dbReference type="NCBI Taxonomy" id="39844"/>
    <lineage>
        <taxon>Bacteria</taxon>
        <taxon>Pseudomonadati</taxon>
        <taxon>Pseudomonadota</taxon>
        <taxon>Alphaproteobacteria</taxon>
        <taxon>Hyphomicrobiales</taxon>
        <taxon>Phyllobacteriaceae</taxon>
        <taxon>Mesorhizobium</taxon>
    </lineage>
</organism>
<dbReference type="RefSeq" id="WP_208760217.1">
    <property type="nucleotide sequence ID" value="NZ_BSPF01000088.1"/>
</dbReference>
<reference evidence="2 3" key="1">
    <citation type="journal article" date="2015" name="Stand. Genomic Sci.">
        <title>Genomic Encyclopedia of Bacterial and Archaeal Type Strains, Phase III: the genomes of soil and plant-associated and newly described type strains.</title>
        <authorList>
            <person name="Whitman W.B."/>
            <person name="Woyke T."/>
            <person name="Klenk H.P."/>
            <person name="Zhou Y."/>
            <person name="Lilburn T.G."/>
            <person name="Beck B.J."/>
            <person name="De Vos P."/>
            <person name="Vandamme P."/>
            <person name="Eisen J.A."/>
            <person name="Garrity G."/>
            <person name="Hugenholtz P."/>
            <person name="Kyrpides N.C."/>
        </authorList>
    </citation>
    <scope>NUCLEOTIDE SEQUENCE [LARGE SCALE GENOMIC DNA]</scope>
    <source>
        <strain evidence="2 3">CGMCC 1.2546</strain>
    </source>
</reference>
<accession>A0A562N848</accession>
<dbReference type="AlphaFoldDB" id="A0A562N848"/>